<keyword evidence="2" id="KW-0812">Transmembrane</keyword>
<feature type="domain" description="Anoctamin transmembrane" evidence="3">
    <location>
        <begin position="529"/>
        <end position="787"/>
    </location>
</feature>
<dbReference type="Pfam" id="PF04547">
    <property type="entry name" value="Anoctamin"/>
    <property type="match status" value="1"/>
</dbReference>
<dbReference type="PANTHER" id="PTHR13018:SF135">
    <property type="entry name" value="CSC1_OSCA1-LIKE 7TM REGION DOMAIN-CONTAINING PROTEIN"/>
    <property type="match status" value="1"/>
</dbReference>
<dbReference type="GO" id="GO:0005886">
    <property type="term" value="C:plasma membrane"/>
    <property type="evidence" value="ECO:0007669"/>
    <property type="project" value="TreeGrafter"/>
</dbReference>
<feature type="region of interest" description="Disordered" evidence="1">
    <location>
        <begin position="1"/>
        <end position="36"/>
    </location>
</feature>
<evidence type="ECO:0000313" key="5">
    <source>
        <dbReference type="Proteomes" id="UP000198406"/>
    </source>
</evidence>
<evidence type="ECO:0000256" key="2">
    <source>
        <dbReference type="SAM" id="Phobius"/>
    </source>
</evidence>
<evidence type="ECO:0000256" key="1">
    <source>
        <dbReference type="SAM" id="MobiDB-lite"/>
    </source>
</evidence>
<feature type="transmembrane region" description="Helical" evidence="2">
    <location>
        <begin position="346"/>
        <end position="368"/>
    </location>
</feature>
<feature type="transmembrane region" description="Helical" evidence="2">
    <location>
        <begin position="581"/>
        <end position="600"/>
    </location>
</feature>
<dbReference type="OrthoDB" id="197892at2759"/>
<comment type="caution">
    <text evidence="4">The sequence shown here is derived from an EMBL/GenBank/DDBJ whole genome shotgun (WGS) entry which is preliminary data.</text>
</comment>
<proteinExistence type="predicted"/>
<dbReference type="EMBL" id="BDSP01000041">
    <property type="protein sequence ID" value="GAX11438.1"/>
    <property type="molecule type" value="Genomic_DNA"/>
</dbReference>
<keyword evidence="2" id="KW-1133">Transmembrane helix</keyword>
<feature type="transmembrane region" description="Helical" evidence="2">
    <location>
        <begin position="606"/>
        <end position="627"/>
    </location>
</feature>
<evidence type="ECO:0000313" key="4">
    <source>
        <dbReference type="EMBL" id="GAX11438.1"/>
    </source>
</evidence>
<feature type="transmembrane region" description="Helical" evidence="2">
    <location>
        <begin position="791"/>
        <end position="808"/>
    </location>
</feature>
<gene>
    <name evidence="4" type="ORF">FisN_22Lh122</name>
</gene>
<dbReference type="Proteomes" id="UP000198406">
    <property type="component" value="Unassembled WGS sequence"/>
</dbReference>
<name>A0A1Z5JCD7_FISSO</name>
<keyword evidence="5" id="KW-1185">Reference proteome</keyword>
<dbReference type="PANTHER" id="PTHR13018">
    <property type="entry name" value="PROBABLE MEMBRANE PROTEIN DUF221-RELATED"/>
    <property type="match status" value="1"/>
</dbReference>
<organism evidence="4 5">
    <name type="scientific">Fistulifera solaris</name>
    <name type="common">Oleaginous diatom</name>
    <dbReference type="NCBI Taxonomy" id="1519565"/>
    <lineage>
        <taxon>Eukaryota</taxon>
        <taxon>Sar</taxon>
        <taxon>Stramenopiles</taxon>
        <taxon>Ochrophyta</taxon>
        <taxon>Bacillariophyta</taxon>
        <taxon>Bacillariophyceae</taxon>
        <taxon>Bacillariophycidae</taxon>
        <taxon>Naviculales</taxon>
        <taxon>Naviculaceae</taxon>
        <taxon>Fistulifera</taxon>
    </lineage>
</organism>
<sequence>MTIVPEQSPAEDSYENSSPNDQGPRDDVSRMSDVSTTSRASVISRLSHDIACVLSQSLCLLKGESPIIEENDESEIPLQVIGSFGGLDESPLTDNDALSPRSDNDDAAYHKRDKGTNENAADGVNFLKDPLNEMTWGRRLALFCMKRYPWYNPRLRPQKEEPTDESPLFDNLPRETFHAYPFDISRRENPSLEKAWAYFEHVTLSRYVVPPEDQKKTKKGLLVRIFRRLFRKGGQQLRRAEPGEKDFPTRLYKPIFTPHAQLGDFGLGLGMYFSTLRALTVMTLIAGLLNLPNIFYFVSDDYNVATIPCPDCNGTLSGSRVVRATNGTDEMTFALKNNCDGAIEQVAFINLATLALIFFGTIGLNLYLRRMEIIYDEDEQTAQDYSIVVQNPPGDATSPEEWFKFFHESFDGAHMTACTIAVDNDLLVRSLVERRELLRKIEMMVDPGTSLDTLTLARIAAKEARKRRWWARWKALLVKGIPELFGRVVVLNALVQGLAQQEYPATKVFCTFETEDDQRKVLAALSYGDWQVSRQNKAVARDPRHLFRGEHLLSVREAEEPNTIRWQDLNEKLRTMLKQQALTIFATICAILAIAFIIRVTNDSSVVFAAIAISVFNSVFPVFAKLLTGLEAHSSEGGKQRSLYFKIALFRWVNTAIVITIITPFTDTVASGGLIDQIYALFFAEIVTTNAIQLADPIGHIQRHFFAPRAATQDAMNINMQGQVFELAERYTNMTKILFLALWYSAIYPAALFLCSFSLLVNYFTDRFSLMRTWRRPPHLGTNISQFSRRYFFSLALVAMALLSSYYWSAFPFDNLCIDATIANNQYAGQWSFIQGDGTSNGTQIVQLDDPLYKYCLQDFFRYPKEELSFPFISQMQPEDSTWMTEEQELIADIFGWTSVGVLGLIFFSFVWGWLKAIVHYFQGAYIPVGESQNIPFSEVPSISSYIPQVESSVFSYPLLACNVDGIDHKLLEWTDPDRPDYKFYDLTKDAEALLRGTVISSKVVFSHVGYFPPSKAD</sequence>
<dbReference type="InterPro" id="IPR045122">
    <property type="entry name" value="Csc1-like"/>
</dbReference>
<reference evidence="4 5" key="1">
    <citation type="journal article" date="2015" name="Plant Cell">
        <title>Oil accumulation by the oleaginous diatom Fistulifera solaris as revealed by the genome and transcriptome.</title>
        <authorList>
            <person name="Tanaka T."/>
            <person name="Maeda Y."/>
            <person name="Veluchamy A."/>
            <person name="Tanaka M."/>
            <person name="Abida H."/>
            <person name="Marechal E."/>
            <person name="Bowler C."/>
            <person name="Muto M."/>
            <person name="Sunaga Y."/>
            <person name="Tanaka M."/>
            <person name="Yoshino T."/>
            <person name="Taniguchi T."/>
            <person name="Fukuda Y."/>
            <person name="Nemoto M."/>
            <person name="Matsumoto M."/>
            <person name="Wong P.S."/>
            <person name="Aburatani S."/>
            <person name="Fujibuchi W."/>
        </authorList>
    </citation>
    <scope>NUCLEOTIDE SEQUENCE [LARGE SCALE GENOMIC DNA]</scope>
    <source>
        <strain evidence="4 5">JPCC DA0580</strain>
    </source>
</reference>
<dbReference type="AlphaFoldDB" id="A0A1Z5JCD7"/>
<feature type="region of interest" description="Disordered" evidence="1">
    <location>
        <begin position="87"/>
        <end position="120"/>
    </location>
</feature>
<evidence type="ECO:0000259" key="3">
    <source>
        <dbReference type="Pfam" id="PF04547"/>
    </source>
</evidence>
<feature type="transmembrane region" description="Helical" evidence="2">
    <location>
        <begin position="741"/>
        <end position="765"/>
    </location>
</feature>
<feature type="transmembrane region" description="Helical" evidence="2">
    <location>
        <begin position="648"/>
        <end position="666"/>
    </location>
</feature>
<keyword evidence="2" id="KW-0472">Membrane</keyword>
<dbReference type="GO" id="GO:0005227">
    <property type="term" value="F:calcium-activated cation channel activity"/>
    <property type="evidence" value="ECO:0007669"/>
    <property type="project" value="InterPro"/>
</dbReference>
<dbReference type="InterPro" id="IPR049452">
    <property type="entry name" value="Anoctamin_TM"/>
</dbReference>
<feature type="transmembrane region" description="Helical" evidence="2">
    <location>
        <begin position="894"/>
        <end position="915"/>
    </location>
</feature>
<dbReference type="InParanoid" id="A0A1Z5JCD7"/>
<feature type="compositionally biased region" description="Basic and acidic residues" evidence="1">
    <location>
        <begin position="102"/>
        <end position="116"/>
    </location>
</feature>
<accession>A0A1Z5JCD7</accession>
<protein>
    <recommendedName>
        <fullName evidence="3">Anoctamin transmembrane domain-containing protein</fullName>
    </recommendedName>
</protein>